<evidence type="ECO:0000256" key="2">
    <source>
        <dbReference type="ARBA" id="ARBA00022692"/>
    </source>
</evidence>
<dbReference type="PANTHER" id="PTHR33514:SF13">
    <property type="entry name" value="PROTEIN ABCI12, CHLOROPLASTIC"/>
    <property type="match status" value="1"/>
</dbReference>
<gene>
    <name evidence="6" type="ORF">M670_04078</name>
</gene>
<evidence type="ECO:0000256" key="4">
    <source>
        <dbReference type="ARBA" id="ARBA00023136"/>
    </source>
</evidence>
<dbReference type="RefSeq" id="WP_035197790.1">
    <property type="nucleotide sequence ID" value="NZ_JJRY01000023.1"/>
</dbReference>
<dbReference type="PATRIC" id="fig|1348973.3.peg.3963"/>
<evidence type="ECO:0000313" key="7">
    <source>
        <dbReference type="Proteomes" id="UP000027936"/>
    </source>
</evidence>
<feature type="transmembrane region" description="Helical" evidence="5">
    <location>
        <begin position="61"/>
        <end position="87"/>
    </location>
</feature>
<dbReference type="GO" id="GO:0005886">
    <property type="term" value="C:plasma membrane"/>
    <property type="evidence" value="ECO:0007669"/>
    <property type="project" value="TreeGrafter"/>
</dbReference>
<accession>A0A072NGP2</accession>
<dbReference type="InterPro" id="IPR003339">
    <property type="entry name" value="ABC/ECF_trnsptr_transmembrane"/>
</dbReference>
<dbReference type="AlphaFoldDB" id="A0A072NGP2"/>
<keyword evidence="2 5" id="KW-0812">Transmembrane</keyword>
<feature type="transmembrane region" description="Helical" evidence="5">
    <location>
        <begin position="99"/>
        <end position="121"/>
    </location>
</feature>
<keyword evidence="4 5" id="KW-0472">Membrane</keyword>
<reference evidence="6 7" key="1">
    <citation type="submission" date="2014-04" db="EMBL/GenBank/DDBJ databases">
        <title>Draft genome sequence of Bacillus azotoformans MEV2011, a (co-) denitrifying strain unable to grow in the presence of oxygen.</title>
        <authorList>
            <person name="Nielsen M."/>
            <person name="Schreiber L."/>
            <person name="Finster K."/>
            <person name="Schramm A."/>
        </authorList>
    </citation>
    <scope>NUCLEOTIDE SEQUENCE [LARGE SCALE GENOMIC DNA]</scope>
    <source>
        <strain evidence="6 7">MEV2011</strain>
    </source>
</reference>
<feature type="transmembrane region" description="Helical" evidence="5">
    <location>
        <begin position="226"/>
        <end position="247"/>
    </location>
</feature>
<dbReference type="Pfam" id="PF02361">
    <property type="entry name" value="CbiQ"/>
    <property type="match status" value="1"/>
</dbReference>
<feature type="transmembrane region" description="Helical" evidence="5">
    <location>
        <begin position="32"/>
        <end position="49"/>
    </location>
</feature>
<evidence type="ECO:0000256" key="5">
    <source>
        <dbReference type="SAM" id="Phobius"/>
    </source>
</evidence>
<dbReference type="EMBL" id="JJRY01000023">
    <property type="protein sequence ID" value="KEF36661.1"/>
    <property type="molecule type" value="Genomic_DNA"/>
</dbReference>
<evidence type="ECO:0000313" key="6">
    <source>
        <dbReference type="EMBL" id="KEF36661.1"/>
    </source>
</evidence>
<dbReference type="PANTHER" id="PTHR33514">
    <property type="entry name" value="PROTEIN ABCI12, CHLOROPLASTIC"/>
    <property type="match status" value="1"/>
</dbReference>
<name>A0A072NGP2_SCHAZ</name>
<dbReference type="OrthoDB" id="2039442at2"/>
<proteinExistence type="predicted"/>
<evidence type="ECO:0000256" key="3">
    <source>
        <dbReference type="ARBA" id="ARBA00022989"/>
    </source>
</evidence>
<dbReference type="Proteomes" id="UP000027936">
    <property type="component" value="Unassembled WGS sequence"/>
</dbReference>
<comment type="caution">
    <text evidence="6">The sequence shown here is derived from an EMBL/GenBank/DDBJ whole genome shotgun (WGS) entry which is preliminary data.</text>
</comment>
<comment type="subcellular location">
    <subcellularLocation>
        <location evidence="1">Membrane</location>
        <topology evidence="1">Multi-pass membrane protein</topology>
    </subcellularLocation>
</comment>
<protein>
    <submittedName>
        <fullName evidence="6">ABC-type cobalt transport system, permease component CbiQ</fullName>
    </submittedName>
</protein>
<keyword evidence="3 5" id="KW-1133">Transmembrane helix</keyword>
<evidence type="ECO:0000256" key="1">
    <source>
        <dbReference type="ARBA" id="ARBA00004141"/>
    </source>
</evidence>
<feature type="transmembrane region" description="Helical" evidence="5">
    <location>
        <begin position="127"/>
        <end position="148"/>
    </location>
</feature>
<sequence length="294" mass="34052">MNNSFGFNSLHPAVCFLYYIGLFLISMLFIHPYFLLAALVSVILLNFFHNRGKEIRKGAKFYIFIGVVILIINPLFSHRGATILFYLFDQPITLESMMFGFLMMLSIVTIIITFLSFNFIITEDKFIYLFSSIAPKTALLIMMAFRFVPLLKRRLIEIANVQKTRGISIKSGTIKQRAKAGMSILFILMTWSMEEALQTADSMKARGYGLGKRSSFNVYRFYKQDVFFLIWFSLLMVIFIIQGISGYGKLEIYPQLEALPLSNRESNLLVLVLLFLFTPHFIEGREYCKWRLSK</sequence>
<dbReference type="CDD" id="cd16914">
    <property type="entry name" value="EcfT"/>
    <property type="match status" value="1"/>
</dbReference>
<organism evidence="6 7">
    <name type="scientific">Schinkia azotoformans MEV2011</name>
    <dbReference type="NCBI Taxonomy" id="1348973"/>
    <lineage>
        <taxon>Bacteria</taxon>
        <taxon>Bacillati</taxon>
        <taxon>Bacillota</taxon>
        <taxon>Bacilli</taxon>
        <taxon>Bacillales</taxon>
        <taxon>Bacillaceae</taxon>
        <taxon>Calidifontibacillus/Schinkia group</taxon>
        <taxon>Schinkia</taxon>
    </lineage>
</organism>